<evidence type="ECO:0000313" key="2">
    <source>
        <dbReference type="EMBL" id="GBO37070.1"/>
    </source>
</evidence>
<evidence type="ECO:0000256" key="1">
    <source>
        <dbReference type="SAM" id="Phobius"/>
    </source>
</evidence>
<accession>A0A4Y2WKY6</accession>
<keyword evidence="1" id="KW-1133">Transmembrane helix</keyword>
<organism evidence="2 3">
    <name type="scientific">Araneus ventricosus</name>
    <name type="common">Orbweaver spider</name>
    <name type="synonym">Epeira ventricosa</name>
    <dbReference type="NCBI Taxonomy" id="182803"/>
    <lineage>
        <taxon>Eukaryota</taxon>
        <taxon>Metazoa</taxon>
        <taxon>Ecdysozoa</taxon>
        <taxon>Arthropoda</taxon>
        <taxon>Chelicerata</taxon>
        <taxon>Arachnida</taxon>
        <taxon>Araneae</taxon>
        <taxon>Araneomorphae</taxon>
        <taxon>Entelegynae</taxon>
        <taxon>Araneoidea</taxon>
        <taxon>Araneidae</taxon>
        <taxon>Araneus</taxon>
    </lineage>
</organism>
<dbReference type="Proteomes" id="UP000499080">
    <property type="component" value="Unassembled WGS sequence"/>
</dbReference>
<keyword evidence="3" id="KW-1185">Reference proteome</keyword>
<protein>
    <submittedName>
        <fullName evidence="2">Uncharacterized protein</fullName>
    </submittedName>
</protein>
<gene>
    <name evidence="2" type="ORF">AVEN_74120_1</name>
</gene>
<feature type="transmembrane region" description="Helical" evidence="1">
    <location>
        <begin position="13"/>
        <end position="35"/>
    </location>
</feature>
<reference evidence="2 3" key="1">
    <citation type="journal article" date="2019" name="Sci. Rep.">
        <title>Orb-weaving spider Araneus ventricosus genome elucidates the spidroin gene catalogue.</title>
        <authorList>
            <person name="Kono N."/>
            <person name="Nakamura H."/>
            <person name="Ohtoshi R."/>
            <person name="Moran D.A.P."/>
            <person name="Shinohara A."/>
            <person name="Yoshida Y."/>
            <person name="Fujiwara M."/>
            <person name="Mori M."/>
            <person name="Tomita M."/>
            <person name="Arakawa K."/>
        </authorList>
    </citation>
    <scope>NUCLEOTIDE SEQUENCE [LARGE SCALE GENOMIC DNA]</scope>
</reference>
<comment type="caution">
    <text evidence="2">The sequence shown here is derived from an EMBL/GenBank/DDBJ whole genome shotgun (WGS) entry which is preliminary data.</text>
</comment>
<name>A0A4Y2WKY6_ARAVE</name>
<proteinExistence type="predicted"/>
<evidence type="ECO:0000313" key="3">
    <source>
        <dbReference type="Proteomes" id="UP000499080"/>
    </source>
</evidence>
<keyword evidence="1" id="KW-0472">Membrane</keyword>
<dbReference type="AlphaFoldDB" id="A0A4Y2WKY6"/>
<dbReference type="EMBL" id="BGPR01061403">
    <property type="protein sequence ID" value="GBO37070.1"/>
    <property type="molecule type" value="Genomic_DNA"/>
</dbReference>
<sequence>MAYFVQNAHYDCVLASVSLILLKLVWFTFDLGGLLRKLYRAAERNFILTFSRWMPVINQWYGEILCDIYSNQSIGQYLSVHKDSSPTNRRFEEAFVGDCPKMMKFKAL</sequence>
<keyword evidence="1" id="KW-0812">Transmembrane</keyword>